<protein>
    <submittedName>
        <fullName evidence="2">Uncharacterized protein</fullName>
    </submittedName>
</protein>
<dbReference type="AlphaFoldDB" id="A0A8T2R3V4"/>
<dbReference type="Gene3D" id="3.40.50.2000">
    <property type="entry name" value="Glycogen Phosphorylase B"/>
    <property type="match status" value="2"/>
</dbReference>
<dbReference type="Proteomes" id="UP000825935">
    <property type="component" value="Chromosome 30"/>
</dbReference>
<dbReference type="PANTHER" id="PTHR11926">
    <property type="entry name" value="GLUCOSYL/GLUCURONOSYL TRANSFERASES"/>
    <property type="match status" value="1"/>
</dbReference>
<dbReference type="PANTHER" id="PTHR11926:SF774">
    <property type="entry name" value="UDP-GLYCOSYLTRANSFERASE 85A1-RELATED"/>
    <property type="match status" value="1"/>
</dbReference>
<organism evidence="2 3">
    <name type="scientific">Ceratopteris richardii</name>
    <name type="common">Triangle waterfern</name>
    <dbReference type="NCBI Taxonomy" id="49495"/>
    <lineage>
        <taxon>Eukaryota</taxon>
        <taxon>Viridiplantae</taxon>
        <taxon>Streptophyta</taxon>
        <taxon>Embryophyta</taxon>
        <taxon>Tracheophyta</taxon>
        <taxon>Polypodiopsida</taxon>
        <taxon>Polypodiidae</taxon>
        <taxon>Polypodiales</taxon>
        <taxon>Pteridineae</taxon>
        <taxon>Pteridaceae</taxon>
        <taxon>Parkerioideae</taxon>
        <taxon>Ceratopteris</taxon>
    </lineage>
</organism>
<dbReference type="GO" id="GO:0080043">
    <property type="term" value="F:quercetin 3-O-glucosyltransferase activity"/>
    <property type="evidence" value="ECO:0007669"/>
    <property type="project" value="TreeGrafter"/>
</dbReference>
<comment type="caution">
    <text evidence="2">The sequence shown here is derived from an EMBL/GenBank/DDBJ whole genome shotgun (WGS) entry which is preliminary data.</text>
</comment>
<dbReference type="SUPFAM" id="SSF53756">
    <property type="entry name" value="UDP-Glycosyltransferase/glycogen phosphorylase"/>
    <property type="match status" value="1"/>
</dbReference>
<proteinExistence type="inferred from homology"/>
<evidence type="ECO:0000313" key="2">
    <source>
        <dbReference type="EMBL" id="KAH7290474.1"/>
    </source>
</evidence>
<reference evidence="2" key="1">
    <citation type="submission" date="2021-08" db="EMBL/GenBank/DDBJ databases">
        <title>WGS assembly of Ceratopteris richardii.</title>
        <authorList>
            <person name="Marchant D.B."/>
            <person name="Chen G."/>
            <person name="Jenkins J."/>
            <person name="Shu S."/>
            <person name="Leebens-Mack J."/>
            <person name="Grimwood J."/>
            <person name="Schmutz J."/>
            <person name="Soltis P."/>
            <person name="Soltis D."/>
            <person name="Chen Z.-H."/>
        </authorList>
    </citation>
    <scope>NUCLEOTIDE SEQUENCE</scope>
    <source>
        <strain evidence="2">Whitten #5841</strain>
        <tissue evidence="2">Leaf</tissue>
    </source>
</reference>
<comment type="similarity">
    <text evidence="1">Belongs to the UDP-glycosyltransferase family.</text>
</comment>
<sequence>MTFPTQDVADKLGIPRIVLFPCCAARLLFIHYVARKDPFTIETGTVPYEQISTSLVIDAITSKERREEVFCDGIPGLPRLLGKDLPHFKHTIDETHSLWEFQIESWKACNSRAYAIVMNTFKELEPSTCSLLSEVCDVPVYDVGFWIDLLHGESSTSIWKEDDRCMEWLDQQPASSVLYISFGSTTILSKPQFEALLHGVIASQHRFLWVLRPGIVAFDQNGSSLLKLIALIDGMQ</sequence>
<evidence type="ECO:0000256" key="1">
    <source>
        <dbReference type="ARBA" id="ARBA00009995"/>
    </source>
</evidence>
<gene>
    <name evidence="2" type="ORF">KP509_30G049900</name>
</gene>
<dbReference type="GO" id="GO:0080044">
    <property type="term" value="F:quercetin 7-O-glucosyltransferase activity"/>
    <property type="evidence" value="ECO:0007669"/>
    <property type="project" value="TreeGrafter"/>
</dbReference>
<keyword evidence="3" id="KW-1185">Reference proteome</keyword>
<name>A0A8T2R3V4_CERRI</name>
<accession>A0A8T2R3V4</accession>
<dbReference type="OrthoDB" id="5835829at2759"/>
<dbReference type="OMA" id="TIDETHS"/>
<evidence type="ECO:0000313" key="3">
    <source>
        <dbReference type="Proteomes" id="UP000825935"/>
    </source>
</evidence>
<dbReference type="EMBL" id="CM035435">
    <property type="protein sequence ID" value="KAH7290474.1"/>
    <property type="molecule type" value="Genomic_DNA"/>
</dbReference>